<comment type="subunit">
    <text evidence="2">Monomer. Interacts with PqqE.</text>
</comment>
<dbReference type="GO" id="GO:0018189">
    <property type="term" value="P:pyrroloquinoline quinone biosynthetic process"/>
    <property type="evidence" value="ECO:0007669"/>
    <property type="project" value="UniProtKB-UniPathway"/>
</dbReference>
<dbReference type="KEGG" id="kba:A0U89_13185"/>
<evidence type="ECO:0000256" key="2">
    <source>
        <dbReference type="ARBA" id="ARBA00011741"/>
    </source>
</evidence>
<evidence type="ECO:0000256" key="1">
    <source>
        <dbReference type="ARBA" id="ARBA00004886"/>
    </source>
</evidence>
<dbReference type="Proteomes" id="UP000179145">
    <property type="component" value="Chromosome"/>
</dbReference>
<dbReference type="InterPro" id="IPR022479">
    <property type="entry name" value="PqqD_bac"/>
</dbReference>
<dbReference type="eggNOG" id="COG0535">
    <property type="taxonomic scope" value="Bacteria"/>
</dbReference>
<dbReference type="EMBL" id="CP014674">
    <property type="protein sequence ID" value="AOX17918.1"/>
    <property type="molecule type" value="Genomic_DNA"/>
</dbReference>
<dbReference type="InterPro" id="IPR008792">
    <property type="entry name" value="PQQD"/>
</dbReference>
<evidence type="ECO:0000313" key="4">
    <source>
        <dbReference type="EMBL" id="AOX17918.1"/>
    </source>
</evidence>
<keyword evidence="3" id="KW-0884">PQQ biosynthesis</keyword>
<dbReference type="InterPro" id="IPR041881">
    <property type="entry name" value="PqqD_sf"/>
</dbReference>
<reference evidence="4 5" key="1">
    <citation type="journal article" date="2016" name="Microb. Cell Fact.">
        <title>Dissection of exopolysaccharide biosynthesis in Kozakia baliensis.</title>
        <authorList>
            <person name="Brandt J.U."/>
            <person name="Jakob F."/>
            <person name="Behr J."/>
            <person name="Geissler A.J."/>
            <person name="Vogel R.F."/>
        </authorList>
    </citation>
    <scope>NUCLEOTIDE SEQUENCE [LARGE SCALE GENOMIC DNA]</scope>
    <source>
        <strain evidence="4 5">DSM 14400</strain>
    </source>
</reference>
<sequence>MSIDLAFVPRFARGHRLQHDKVRDVWLIQAPEKAFIADPIAAAVLRLVDGQRPVEAIIEALAQAYQAPRETISHDVVDLLGTLQEQRVLAS</sequence>
<name>A0A1D8UW83_9PROT</name>
<dbReference type="UniPathway" id="UPA00539"/>
<accession>A0A1D8UW83</accession>
<dbReference type="Pfam" id="PF05402">
    <property type="entry name" value="PqqD"/>
    <property type="match status" value="1"/>
</dbReference>
<comment type="pathway">
    <text evidence="1">Cofactor biosynthesis; pyrroloquinoline quinone biosynthesis.</text>
</comment>
<dbReference type="RefSeq" id="WP_029603993.1">
    <property type="nucleotide sequence ID" value="NZ_BJVW01000005.1"/>
</dbReference>
<evidence type="ECO:0000313" key="5">
    <source>
        <dbReference type="Proteomes" id="UP000179145"/>
    </source>
</evidence>
<gene>
    <name evidence="4" type="ORF">A0U89_13185</name>
</gene>
<dbReference type="NCBIfam" id="TIGR03859">
    <property type="entry name" value="PQQ_PqqD"/>
    <property type="match status" value="1"/>
</dbReference>
<protein>
    <submittedName>
        <fullName evidence="4">Pyrroloquinoline quinone biosynthesis protein PqqD</fullName>
    </submittedName>
</protein>
<proteinExistence type="predicted"/>
<dbReference type="GO" id="GO:0048038">
    <property type="term" value="F:quinone binding"/>
    <property type="evidence" value="ECO:0007669"/>
    <property type="project" value="InterPro"/>
</dbReference>
<dbReference type="STRING" id="153496.A0U89_13185"/>
<dbReference type="AlphaFoldDB" id="A0A1D8UW83"/>
<evidence type="ECO:0000256" key="3">
    <source>
        <dbReference type="ARBA" id="ARBA00022905"/>
    </source>
</evidence>
<dbReference type="Gene3D" id="1.10.10.1150">
    <property type="entry name" value="Coenzyme PQQ synthesis protein D (PqqD)"/>
    <property type="match status" value="1"/>
</dbReference>
<dbReference type="OrthoDB" id="7995890at2"/>
<keyword evidence="5" id="KW-1185">Reference proteome</keyword>
<organism evidence="4 5">
    <name type="scientific">Kozakia baliensis</name>
    <dbReference type="NCBI Taxonomy" id="153496"/>
    <lineage>
        <taxon>Bacteria</taxon>
        <taxon>Pseudomonadati</taxon>
        <taxon>Pseudomonadota</taxon>
        <taxon>Alphaproteobacteria</taxon>
        <taxon>Acetobacterales</taxon>
        <taxon>Acetobacteraceae</taxon>
        <taxon>Kozakia</taxon>
    </lineage>
</organism>